<name>A0A6P3Y0F3_DINQU</name>
<protein>
    <submittedName>
        <fullName evidence="3">Uncharacterized protein LOC106749155</fullName>
    </submittedName>
</protein>
<evidence type="ECO:0000313" key="3">
    <source>
        <dbReference type="RefSeq" id="XP_014483802.1"/>
    </source>
</evidence>
<keyword evidence="2" id="KW-1185">Reference proteome</keyword>
<feature type="transmembrane region" description="Helical" evidence="1">
    <location>
        <begin position="196"/>
        <end position="218"/>
    </location>
</feature>
<dbReference type="GeneID" id="106749155"/>
<organism evidence="2 3">
    <name type="scientific">Dinoponera quadriceps</name>
    <name type="common">South American ant</name>
    <dbReference type="NCBI Taxonomy" id="609295"/>
    <lineage>
        <taxon>Eukaryota</taxon>
        <taxon>Metazoa</taxon>
        <taxon>Ecdysozoa</taxon>
        <taxon>Arthropoda</taxon>
        <taxon>Hexapoda</taxon>
        <taxon>Insecta</taxon>
        <taxon>Pterygota</taxon>
        <taxon>Neoptera</taxon>
        <taxon>Endopterygota</taxon>
        <taxon>Hymenoptera</taxon>
        <taxon>Apocrita</taxon>
        <taxon>Aculeata</taxon>
        <taxon>Formicoidea</taxon>
        <taxon>Formicidae</taxon>
        <taxon>Ponerinae</taxon>
        <taxon>Ponerini</taxon>
        <taxon>Dinoponera</taxon>
    </lineage>
</organism>
<dbReference type="AlphaFoldDB" id="A0A6P3Y0F3"/>
<reference evidence="3" key="1">
    <citation type="submission" date="2025-08" db="UniProtKB">
        <authorList>
            <consortium name="RefSeq"/>
        </authorList>
    </citation>
    <scope>IDENTIFICATION</scope>
</reference>
<sequence length="227" mass="26043">MVITNSISPSLKYGLQFLVMWPDMAYATVKRFLYLTIFLIMQYFQYHYVFTHFKIDEIQNFVDSLPSTLAYSLTIVKMIMIWKNCRVIREILAAIDTDWCECVNVNRYLQAMTSKASISHFCSNAMLGFNTIAAVIYILGDYALSIVHNDKSDNDTTRPFPIKLTFPFEAEQSPIYELLVVASIHNASVVGVLRGIVIYIPIMLEIFILCFAGEYLSLKVNILELEI</sequence>
<proteinExistence type="predicted"/>
<evidence type="ECO:0000313" key="2">
    <source>
        <dbReference type="Proteomes" id="UP000515204"/>
    </source>
</evidence>
<dbReference type="OrthoDB" id="6765072at2759"/>
<dbReference type="RefSeq" id="XP_014483802.1">
    <property type="nucleotide sequence ID" value="XM_014628316.1"/>
</dbReference>
<evidence type="ECO:0000256" key="1">
    <source>
        <dbReference type="SAM" id="Phobius"/>
    </source>
</evidence>
<accession>A0A6P3Y0F3</accession>
<keyword evidence="1" id="KW-0472">Membrane</keyword>
<dbReference type="Proteomes" id="UP000515204">
    <property type="component" value="Unplaced"/>
</dbReference>
<feature type="transmembrane region" description="Helical" evidence="1">
    <location>
        <begin position="121"/>
        <end position="140"/>
    </location>
</feature>
<keyword evidence="1" id="KW-0812">Transmembrane</keyword>
<gene>
    <name evidence="3" type="primary">LOC106749155</name>
</gene>
<keyword evidence="1" id="KW-1133">Transmembrane helix</keyword>
<dbReference type="KEGG" id="dqu:106749155"/>
<feature type="transmembrane region" description="Helical" evidence="1">
    <location>
        <begin position="32"/>
        <end position="49"/>
    </location>
</feature>
<feature type="transmembrane region" description="Helical" evidence="1">
    <location>
        <begin position="61"/>
        <end position="82"/>
    </location>
</feature>